<feature type="compositionally biased region" description="Low complexity" evidence="1">
    <location>
        <begin position="19"/>
        <end position="32"/>
    </location>
</feature>
<dbReference type="PANTHER" id="PTHR19308:SF14">
    <property type="entry name" value="START DOMAIN-CONTAINING PROTEIN"/>
    <property type="match status" value="1"/>
</dbReference>
<feature type="region of interest" description="Disordered" evidence="1">
    <location>
        <begin position="435"/>
        <end position="485"/>
    </location>
</feature>
<dbReference type="Proteomes" id="UP001303473">
    <property type="component" value="Unassembled WGS sequence"/>
</dbReference>
<keyword evidence="4" id="KW-1185">Reference proteome</keyword>
<feature type="region of interest" description="Disordered" evidence="1">
    <location>
        <begin position="674"/>
        <end position="694"/>
    </location>
</feature>
<dbReference type="Pfam" id="PF11274">
    <property type="entry name" value="DUF3074"/>
    <property type="match status" value="1"/>
</dbReference>
<dbReference type="InterPro" id="IPR024500">
    <property type="entry name" value="DUF3074"/>
</dbReference>
<protein>
    <submittedName>
        <fullName evidence="3">Reticulocyte-binding protein 2 a</fullName>
    </submittedName>
</protein>
<evidence type="ECO:0000259" key="2">
    <source>
        <dbReference type="Pfam" id="PF11274"/>
    </source>
</evidence>
<feature type="region of interest" description="Disordered" evidence="1">
    <location>
        <begin position="19"/>
        <end position="42"/>
    </location>
</feature>
<dbReference type="InterPro" id="IPR051213">
    <property type="entry name" value="START_lipid_transfer"/>
</dbReference>
<evidence type="ECO:0000313" key="4">
    <source>
        <dbReference type="Proteomes" id="UP001303473"/>
    </source>
</evidence>
<dbReference type="PANTHER" id="PTHR19308">
    <property type="entry name" value="PHOSPHATIDYLCHOLINE TRANSFER PROTEIN"/>
    <property type="match status" value="1"/>
</dbReference>
<evidence type="ECO:0000256" key="1">
    <source>
        <dbReference type="SAM" id="MobiDB-lite"/>
    </source>
</evidence>
<dbReference type="InterPro" id="IPR023393">
    <property type="entry name" value="START-like_dom_sf"/>
</dbReference>
<sequence>MAAHHEPFKALGPVDWVSLDCNNNTSSSSSSPNDDDDDTSKLLAELLDNTFSEAQVLIDSVPAPSSVVAVSHDDNKKGGRPRSHTTDSAALSQNINNLSALSNPDHHKSHGHHHKTIQLLAKEWKEVKVNPKDNPLGISVYKLAAKDGKGSWFARRSFHEGVTFDKFRIGLEREFVQTLKNTQKEGVEPGKGNIRGIGAERKVESLVVEGKGKVQVLQVSARFGGPTTPRDFITLGETKEEGGKEEKKKKKVRGPRQFMLVSKPCVHPECPQRNGFIRGQYESVEIIREVAVSKPLRRTRSSIDFSREDVKREVQNGNIDNTAKEAMLRVARQAAEESSNSGDSEGGDGKKKTTFASSASDIGAAATNGADLDDEQPVEMAIEWLMVTRSDPGGSVPRFMVEKGTPGGIIGDADKFLKWLSSKSMDDLLAIGSEPSTTTEVVKEEADGEQPTTVTQQQEKAAAIRTDSERTQTQQSYDNEEEEAQPSGFYGMIAGAIGAAGSAVASRIAAFTEPAARDTDSELDTLDDESDTSSDGYVSAEEGDDLSQSVPTTVDDNNTKGGGNDGDGALSTRSRSMTTLSNESSSAATTTTTAHAHKKETHHEKELRKLEERRRKAQEKIEKMQERAAAKQKNAALDGDKDAKELAKLRERHEKEIAKQEEKYQRDLKKLEEKRAAEEKKAEEKRRKQVEREEKMKIQMELDKVRAERDVALKQIEMLKETVGELQAQNTQLVAKLGKIIVEGERGG</sequence>
<feature type="compositionally biased region" description="Acidic residues" evidence="1">
    <location>
        <begin position="521"/>
        <end position="532"/>
    </location>
</feature>
<proteinExistence type="predicted"/>
<name>A0AAN6N6A6_9PEZI</name>
<dbReference type="EMBL" id="MU853803">
    <property type="protein sequence ID" value="KAK3939909.1"/>
    <property type="molecule type" value="Genomic_DNA"/>
</dbReference>
<evidence type="ECO:0000313" key="3">
    <source>
        <dbReference type="EMBL" id="KAK3939909.1"/>
    </source>
</evidence>
<dbReference type="AlphaFoldDB" id="A0AAN6N6A6"/>
<gene>
    <name evidence="3" type="ORF">QBC46DRAFT_262205</name>
</gene>
<feature type="compositionally biased region" description="Basic and acidic residues" evidence="1">
    <location>
        <begin position="601"/>
        <end position="629"/>
    </location>
</feature>
<feature type="region of interest" description="Disordered" evidence="1">
    <location>
        <begin position="331"/>
        <end position="355"/>
    </location>
</feature>
<feature type="compositionally biased region" description="Polar residues" evidence="1">
    <location>
        <begin position="450"/>
        <end position="459"/>
    </location>
</feature>
<dbReference type="Gene3D" id="3.30.530.20">
    <property type="match status" value="1"/>
</dbReference>
<feature type="compositionally biased region" description="Low complexity" evidence="1">
    <location>
        <begin position="567"/>
        <end position="594"/>
    </location>
</feature>
<dbReference type="SUPFAM" id="SSF55961">
    <property type="entry name" value="Bet v1-like"/>
    <property type="match status" value="1"/>
</dbReference>
<comment type="caution">
    <text evidence="3">The sequence shown here is derived from an EMBL/GenBank/DDBJ whole genome shotgun (WGS) entry which is preliminary data.</text>
</comment>
<feature type="domain" description="DUF3074" evidence="2">
    <location>
        <begin position="152"/>
        <end position="420"/>
    </location>
</feature>
<reference evidence="4" key="1">
    <citation type="journal article" date="2023" name="Mol. Phylogenet. Evol.">
        <title>Genome-scale phylogeny and comparative genomics of the fungal order Sordariales.</title>
        <authorList>
            <person name="Hensen N."/>
            <person name="Bonometti L."/>
            <person name="Westerberg I."/>
            <person name="Brannstrom I.O."/>
            <person name="Guillou S."/>
            <person name="Cros-Aarteil S."/>
            <person name="Calhoun S."/>
            <person name="Haridas S."/>
            <person name="Kuo A."/>
            <person name="Mondo S."/>
            <person name="Pangilinan J."/>
            <person name="Riley R."/>
            <person name="LaButti K."/>
            <person name="Andreopoulos B."/>
            <person name="Lipzen A."/>
            <person name="Chen C."/>
            <person name="Yan M."/>
            <person name="Daum C."/>
            <person name="Ng V."/>
            <person name="Clum A."/>
            <person name="Steindorff A."/>
            <person name="Ohm R.A."/>
            <person name="Martin F."/>
            <person name="Silar P."/>
            <person name="Natvig D.O."/>
            <person name="Lalanne C."/>
            <person name="Gautier V."/>
            <person name="Ament-Velasquez S.L."/>
            <person name="Kruys A."/>
            <person name="Hutchinson M.I."/>
            <person name="Powell A.J."/>
            <person name="Barry K."/>
            <person name="Miller A.N."/>
            <person name="Grigoriev I.V."/>
            <person name="Debuchy R."/>
            <person name="Gladieux P."/>
            <person name="Hiltunen Thoren M."/>
            <person name="Johannesson H."/>
        </authorList>
    </citation>
    <scope>NUCLEOTIDE SEQUENCE [LARGE SCALE GENOMIC DNA]</scope>
    <source>
        <strain evidence="4">CBS 340.73</strain>
    </source>
</reference>
<organism evidence="3 4">
    <name type="scientific">Diplogelasinospora grovesii</name>
    <dbReference type="NCBI Taxonomy" id="303347"/>
    <lineage>
        <taxon>Eukaryota</taxon>
        <taxon>Fungi</taxon>
        <taxon>Dikarya</taxon>
        <taxon>Ascomycota</taxon>
        <taxon>Pezizomycotina</taxon>
        <taxon>Sordariomycetes</taxon>
        <taxon>Sordariomycetidae</taxon>
        <taxon>Sordariales</taxon>
        <taxon>Diplogelasinosporaceae</taxon>
        <taxon>Diplogelasinospora</taxon>
    </lineage>
</organism>
<feature type="region of interest" description="Disordered" evidence="1">
    <location>
        <begin position="513"/>
        <end position="646"/>
    </location>
</feature>
<accession>A0AAN6N6A6</accession>
<feature type="region of interest" description="Disordered" evidence="1">
    <location>
        <begin position="69"/>
        <end position="89"/>
    </location>
</feature>